<dbReference type="RefSeq" id="YP_008318661.2">
    <property type="nucleotide sequence ID" value="NC_021858.1"/>
</dbReference>
<organism evidence="1 2">
    <name type="scientific">Pandoravirus dulcis</name>
    <dbReference type="NCBI Taxonomy" id="1349409"/>
    <lineage>
        <taxon>Viruses</taxon>
        <taxon>Pandoravirus</taxon>
    </lineage>
</organism>
<dbReference type="Proteomes" id="UP000201566">
    <property type="component" value="Segment"/>
</dbReference>
<protein>
    <submittedName>
        <fullName evidence="1">Uncharacterized protein</fullName>
    </submittedName>
</protein>
<name>S4VP21_9VIRU</name>
<dbReference type="EMBL" id="KC977570">
    <property type="protein sequence ID" value="AGO81992.2"/>
    <property type="molecule type" value="Genomic_DNA"/>
</dbReference>
<dbReference type="GeneID" id="16512324"/>
<proteinExistence type="predicted"/>
<gene>
    <name evidence="1" type="ORF">pdul_cds_92</name>
</gene>
<accession>S4VP21</accession>
<reference evidence="1 2" key="1">
    <citation type="journal article" date="2013" name="Science">
        <title>Pandoraviruses: amoeba viruses with genomes up to 2.5 Mb reaching that of parasitic eukaryotes.</title>
        <authorList>
            <person name="Philippe N."/>
            <person name="Legendre M."/>
            <person name="Doutre G."/>
            <person name="Coute Y."/>
            <person name="Poirot O."/>
            <person name="Lescot M."/>
            <person name="Arslan D."/>
            <person name="Seltzer V."/>
            <person name="Bertaux L."/>
            <person name="Bruley C."/>
            <person name="Garin J."/>
            <person name="Claverie J.M."/>
            <person name="Abergel C."/>
        </authorList>
    </citation>
    <scope>NUCLEOTIDE SEQUENCE [LARGE SCALE GENOMIC DNA]</scope>
    <source>
        <strain evidence="1">Melbourne</strain>
    </source>
</reference>
<evidence type="ECO:0000313" key="1">
    <source>
        <dbReference type="EMBL" id="AGO81992.2"/>
    </source>
</evidence>
<sequence>MEMDGTRTDEKEHRRFAPLSFDANSAADARGVVADDAAPADANRRSALLGRLVSGGADHLRLVHREDRQRTWRLDLCPLALRGRVNRSVTATAIRDERDGFTVRGTLDSGCMYHAMVDTTGSALEARLKFAAPNSDYCAPIPFRAESKEKSA</sequence>
<dbReference type="KEGG" id="vg:16512324"/>
<evidence type="ECO:0000313" key="2">
    <source>
        <dbReference type="Proteomes" id="UP000201566"/>
    </source>
</evidence>